<accession>A0ABV3Y5X6</accession>
<dbReference type="HAMAP" id="MF_00024">
    <property type="entry name" value="CobD_CbiB"/>
    <property type="match status" value="1"/>
</dbReference>
<evidence type="ECO:0000256" key="5">
    <source>
        <dbReference type="ARBA" id="ARBA00022573"/>
    </source>
</evidence>
<comment type="similarity">
    <text evidence="3 9">Belongs to the CobD/CbiB family.</text>
</comment>
<comment type="caution">
    <text evidence="10">The sequence shown here is derived from an EMBL/GenBank/DDBJ whole genome shotgun (WGS) entry which is preliminary data.</text>
</comment>
<protein>
    <recommendedName>
        <fullName evidence="9">Cobalamin biosynthesis protein CobD</fullName>
    </recommendedName>
</protein>
<feature type="transmembrane region" description="Helical" evidence="9">
    <location>
        <begin position="198"/>
        <end position="215"/>
    </location>
</feature>
<keyword evidence="6 9" id="KW-0812">Transmembrane</keyword>
<reference evidence="10 11" key="1">
    <citation type="submission" date="2024-07" db="EMBL/GenBank/DDBJ databases">
        <title>Draft Genome Sequence of Ferrimicrobium acidiphilum Strain YE2023, Isolated from a Pulp of Bioleach Reactor.</title>
        <authorList>
            <person name="Elkina Y.A."/>
            <person name="Bulaeva A.G."/>
            <person name="Beletsky A.V."/>
            <person name="Mardanov A.V."/>
        </authorList>
    </citation>
    <scope>NUCLEOTIDE SEQUENCE [LARGE SCALE GENOMIC DNA]</scope>
    <source>
        <strain evidence="10 11">YE2023</strain>
    </source>
</reference>
<comment type="subcellular location">
    <subcellularLocation>
        <location evidence="1 9">Cell membrane</location>
        <topology evidence="1 9">Multi-pass membrane protein</topology>
    </subcellularLocation>
</comment>
<dbReference type="PANTHER" id="PTHR34308">
    <property type="entry name" value="COBALAMIN BIOSYNTHESIS PROTEIN CBIB"/>
    <property type="match status" value="1"/>
</dbReference>
<evidence type="ECO:0000256" key="2">
    <source>
        <dbReference type="ARBA" id="ARBA00004953"/>
    </source>
</evidence>
<sequence>MVRWSPRSPSAAVMLGAMALDELFGDPSDTWHPVRWFGLAITRLERVLYRDSKSRGATFFTLALGSVSLAPTLFAPGGRVAECVALWLTLGGRSLVREAEAIAALLERDDLPGARRRLCSLVGRDTDALDAGEVARAVIESIAENTTDAVLGPLVWYAIAGLGGSLAFRSINTLDAMVGHQNSRYRNFGFVSAKADDLVVAPAAVIGCAVTWMFAGQSGRRRALTCLTSAPAHPSLNAGLIEAAFAGSLGVELGGINRYRGRPVSTPRLPGGDPPDVHALRRAARLSRVVGWSATLILAVGVATLA</sequence>
<keyword evidence="5 9" id="KW-0169">Cobalamin biosynthesis</keyword>
<keyword evidence="11" id="KW-1185">Reference proteome</keyword>
<keyword evidence="7 9" id="KW-1133">Transmembrane helix</keyword>
<evidence type="ECO:0000256" key="3">
    <source>
        <dbReference type="ARBA" id="ARBA00006263"/>
    </source>
</evidence>
<keyword evidence="4 9" id="KW-1003">Cell membrane</keyword>
<gene>
    <name evidence="9" type="primary">cobD</name>
    <name evidence="10" type="ORF">AB6A68_10880</name>
</gene>
<comment type="caution">
    <text evidence="9">Lacks conserved residue(s) required for the propagation of feature annotation.</text>
</comment>
<name>A0ABV3Y5X6_9ACTN</name>
<organism evidence="10 11">
    <name type="scientific">Ferrimicrobium acidiphilum</name>
    <dbReference type="NCBI Taxonomy" id="121039"/>
    <lineage>
        <taxon>Bacteria</taxon>
        <taxon>Bacillati</taxon>
        <taxon>Actinomycetota</taxon>
        <taxon>Acidimicrobiia</taxon>
        <taxon>Acidimicrobiales</taxon>
        <taxon>Acidimicrobiaceae</taxon>
        <taxon>Ferrimicrobium</taxon>
    </lineage>
</organism>
<comment type="pathway">
    <text evidence="2 9">Cofactor biosynthesis; adenosylcobalamin biosynthesis.</text>
</comment>
<evidence type="ECO:0000256" key="1">
    <source>
        <dbReference type="ARBA" id="ARBA00004651"/>
    </source>
</evidence>
<dbReference type="Pfam" id="PF03186">
    <property type="entry name" value="CobD_Cbib"/>
    <property type="match status" value="1"/>
</dbReference>
<feature type="transmembrane region" description="Helical" evidence="9">
    <location>
        <begin position="289"/>
        <end position="305"/>
    </location>
</feature>
<evidence type="ECO:0000256" key="6">
    <source>
        <dbReference type="ARBA" id="ARBA00022692"/>
    </source>
</evidence>
<evidence type="ECO:0000256" key="4">
    <source>
        <dbReference type="ARBA" id="ARBA00022475"/>
    </source>
</evidence>
<dbReference type="Proteomes" id="UP001560267">
    <property type="component" value="Unassembled WGS sequence"/>
</dbReference>
<dbReference type="EMBL" id="JBFSHR010000047">
    <property type="protein sequence ID" value="MEX6430331.1"/>
    <property type="molecule type" value="Genomic_DNA"/>
</dbReference>
<dbReference type="PANTHER" id="PTHR34308:SF1">
    <property type="entry name" value="COBALAMIN BIOSYNTHESIS PROTEIN CBIB"/>
    <property type="match status" value="1"/>
</dbReference>
<evidence type="ECO:0000256" key="7">
    <source>
        <dbReference type="ARBA" id="ARBA00022989"/>
    </source>
</evidence>
<evidence type="ECO:0000256" key="9">
    <source>
        <dbReference type="HAMAP-Rule" id="MF_00024"/>
    </source>
</evidence>
<comment type="function">
    <text evidence="9">Converts cobyric acid to cobinamide by the addition of aminopropanol on the F carboxylic group.</text>
</comment>
<evidence type="ECO:0000313" key="11">
    <source>
        <dbReference type="Proteomes" id="UP001560267"/>
    </source>
</evidence>
<dbReference type="InterPro" id="IPR004485">
    <property type="entry name" value="Cobalamin_biosynth_CobD/CbiB"/>
</dbReference>
<proteinExistence type="inferred from homology"/>
<evidence type="ECO:0000256" key="8">
    <source>
        <dbReference type="ARBA" id="ARBA00023136"/>
    </source>
</evidence>
<dbReference type="RefSeq" id="WP_369084742.1">
    <property type="nucleotide sequence ID" value="NZ_JBFSHR010000047.1"/>
</dbReference>
<evidence type="ECO:0000313" key="10">
    <source>
        <dbReference type="EMBL" id="MEX6430331.1"/>
    </source>
</evidence>
<keyword evidence="8 9" id="KW-0472">Membrane</keyword>